<accession>X0X1X8</accession>
<evidence type="ECO:0000256" key="1">
    <source>
        <dbReference type="SAM" id="Coils"/>
    </source>
</evidence>
<feature type="coiled-coil region" evidence="1">
    <location>
        <begin position="28"/>
        <end position="60"/>
    </location>
</feature>
<dbReference type="EMBL" id="BARS01048488">
    <property type="protein sequence ID" value="GAG37025.1"/>
    <property type="molecule type" value="Genomic_DNA"/>
</dbReference>
<reference evidence="2" key="1">
    <citation type="journal article" date="2014" name="Front. Microbiol.">
        <title>High frequency of phylogenetically diverse reductive dehalogenase-homologous genes in deep subseafloor sedimentary metagenomes.</title>
        <authorList>
            <person name="Kawai M."/>
            <person name="Futagami T."/>
            <person name="Toyoda A."/>
            <person name="Takaki Y."/>
            <person name="Nishi S."/>
            <person name="Hori S."/>
            <person name="Arai W."/>
            <person name="Tsubouchi T."/>
            <person name="Morono Y."/>
            <person name="Uchiyama I."/>
            <person name="Ito T."/>
            <person name="Fujiyama A."/>
            <person name="Inagaki F."/>
            <person name="Takami H."/>
        </authorList>
    </citation>
    <scope>NUCLEOTIDE SEQUENCE</scope>
    <source>
        <strain evidence="2">Expedition CK06-06</strain>
    </source>
</reference>
<evidence type="ECO:0000313" key="2">
    <source>
        <dbReference type="EMBL" id="GAG37025.1"/>
    </source>
</evidence>
<keyword evidence="1" id="KW-0175">Coiled coil</keyword>
<protein>
    <submittedName>
        <fullName evidence="2">Uncharacterized protein</fullName>
    </submittedName>
</protein>
<comment type="caution">
    <text evidence="2">The sequence shown here is derived from an EMBL/GenBank/DDBJ whole genome shotgun (WGS) entry which is preliminary data.</text>
</comment>
<proteinExistence type="predicted"/>
<name>X0X1X8_9ZZZZ</name>
<organism evidence="2">
    <name type="scientific">marine sediment metagenome</name>
    <dbReference type="NCBI Taxonomy" id="412755"/>
    <lineage>
        <taxon>unclassified sequences</taxon>
        <taxon>metagenomes</taxon>
        <taxon>ecological metagenomes</taxon>
    </lineage>
</organism>
<sequence>MIPEEITLREALREIDPISRRGVYLSAITQLNEAMREKEINKDKRKKEILEKALEVLKKAI</sequence>
<dbReference type="AlphaFoldDB" id="X0X1X8"/>
<gene>
    <name evidence="2" type="ORF">S01H1_72662</name>
</gene>